<feature type="domain" description="Type II secretion system protein GspE N-terminal" evidence="1">
    <location>
        <begin position="49"/>
        <end position="136"/>
    </location>
</feature>
<organism evidence="2 3">
    <name type="scientific">Melittangium boletus DSM 14713</name>
    <dbReference type="NCBI Taxonomy" id="1294270"/>
    <lineage>
        <taxon>Bacteria</taxon>
        <taxon>Pseudomonadati</taxon>
        <taxon>Myxococcota</taxon>
        <taxon>Myxococcia</taxon>
        <taxon>Myxococcales</taxon>
        <taxon>Cystobacterineae</taxon>
        <taxon>Archangiaceae</taxon>
        <taxon>Melittangium</taxon>
    </lineage>
</organism>
<gene>
    <name evidence="2" type="ORF">MEBOL_004298</name>
</gene>
<dbReference type="InterPro" id="IPR007831">
    <property type="entry name" value="T2SS_GspE_N"/>
</dbReference>
<keyword evidence="3" id="KW-1185">Reference proteome</keyword>
<dbReference type="AlphaFoldDB" id="A0A250IIT4"/>
<protein>
    <submittedName>
        <fullName evidence="2">General secretory pathway protein GspE</fullName>
    </submittedName>
</protein>
<evidence type="ECO:0000259" key="1">
    <source>
        <dbReference type="Pfam" id="PF05157"/>
    </source>
</evidence>
<reference evidence="2 3" key="1">
    <citation type="submission" date="2017-06" db="EMBL/GenBank/DDBJ databases">
        <authorList>
            <person name="Kim H.J."/>
            <person name="Triplett B.A."/>
        </authorList>
    </citation>
    <scope>NUCLEOTIDE SEQUENCE [LARGE SCALE GENOMIC DNA]</scope>
    <source>
        <strain evidence="2 3">DSM 14713</strain>
    </source>
</reference>
<dbReference type="KEGG" id="mbd:MEBOL_004298"/>
<dbReference type="InterPro" id="IPR011006">
    <property type="entry name" value="CheY-like_superfamily"/>
</dbReference>
<dbReference type="InterPro" id="IPR037257">
    <property type="entry name" value="T2SS_E_N_sf"/>
</dbReference>
<dbReference type="SUPFAM" id="SSF52172">
    <property type="entry name" value="CheY-like"/>
    <property type="match status" value="1"/>
</dbReference>
<sequence>MELGLLDRAQLRLALVHHHELNVPLGRALVREGLCTEADVLRALAQQQGVPAIDLDREPLHPKLTRLVSKRIARQYRVVPLRLDKGEREVLHIAMPAPVSLEALDAVRAVSGKPRVEAHLASDPALTRALAALYRFPLDKAEPSKARPSRPRGADAPVLLYAWPPVTATLISRALAREGIPTQVISPLETMHTEATDLVFAPVQAMEGLLAGEARIAGTLLLSGSSDDEDLQRAHRIGARGYVPNPLDELMLLRAIRRLRPGAGASSGAQGSL</sequence>
<evidence type="ECO:0000313" key="2">
    <source>
        <dbReference type="EMBL" id="ATB30836.1"/>
    </source>
</evidence>
<dbReference type="Gene3D" id="3.30.300.160">
    <property type="entry name" value="Type II secretion system, protein E, N-terminal domain"/>
    <property type="match status" value="1"/>
</dbReference>
<evidence type="ECO:0000313" key="3">
    <source>
        <dbReference type="Proteomes" id="UP000217289"/>
    </source>
</evidence>
<dbReference type="EMBL" id="CP022163">
    <property type="protein sequence ID" value="ATB30836.1"/>
    <property type="molecule type" value="Genomic_DNA"/>
</dbReference>
<dbReference type="Proteomes" id="UP000217289">
    <property type="component" value="Chromosome"/>
</dbReference>
<name>A0A250IIT4_9BACT</name>
<proteinExistence type="predicted"/>
<dbReference type="Pfam" id="PF05157">
    <property type="entry name" value="MshEN"/>
    <property type="match status" value="1"/>
</dbReference>
<dbReference type="SUPFAM" id="SSF160246">
    <property type="entry name" value="EspE N-terminal domain-like"/>
    <property type="match status" value="1"/>
</dbReference>
<accession>A0A250IIT4</accession>